<evidence type="ECO:0000313" key="5">
    <source>
        <dbReference type="Proteomes" id="UP001268256"/>
    </source>
</evidence>
<dbReference type="SUPFAM" id="SSF49764">
    <property type="entry name" value="HSP20-like chaperones"/>
    <property type="match status" value="1"/>
</dbReference>
<comment type="caution">
    <text evidence="4">The sequence shown here is derived from an EMBL/GenBank/DDBJ whole genome shotgun (WGS) entry which is preliminary data.</text>
</comment>
<dbReference type="InterPro" id="IPR031107">
    <property type="entry name" value="Small_HSP"/>
</dbReference>
<dbReference type="Pfam" id="PF00011">
    <property type="entry name" value="HSP20"/>
    <property type="match status" value="1"/>
</dbReference>
<evidence type="ECO:0000313" key="4">
    <source>
        <dbReference type="EMBL" id="MDS3860910.1"/>
    </source>
</evidence>
<dbReference type="Proteomes" id="UP001268256">
    <property type="component" value="Unassembled WGS sequence"/>
</dbReference>
<accession>A0AAE4JW16</accession>
<dbReference type="RefSeq" id="WP_322878170.1">
    <property type="nucleotide sequence ID" value="NZ_JAVMIP010000007.1"/>
</dbReference>
<reference evidence="5" key="1">
    <citation type="submission" date="2023-07" db="EMBL/GenBank/DDBJ databases">
        <authorList>
            <person name="Luz R."/>
            <person name="Cordeiro R."/>
            <person name="Fonseca A."/>
            <person name="Goncalves V."/>
        </authorList>
    </citation>
    <scope>NUCLEOTIDE SEQUENCE [LARGE SCALE GENOMIC DNA]</scope>
    <source>
        <strain evidence="5">BACA0444</strain>
    </source>
</reference>
<feature type="domain" description="SHSP" evidence="3">
    <location>
        <begin position="33"/>
        <end position="145"/>
    </location>
</feature>
<dbReference type="InterPro" id="IPR002068">
    <property type="entry name" value="A-crystallin/Hsp20_dom"/>
</dbReference>
<dbReference type="Gene3D" id="2.60.40.790">
    <property type="match status" value="1"/>
</dbReference>
<dbReference type="CDD" id="cd06464">
    <property type="entry name" value="ACD_sHsps-like"/>
    <property type="match status" value="1"/>
</dbReference>
<name>A0AAE4JW16_9CYAN</name>
<evidence type="ECO:0000256" key="2">
    <source>
        <dbReference type="RuleBase" id="RU003616"/>
    </source>
</evidence>
<dbReference type="EMBL" id="JAVMIP010000007">
    <property type="protein sequence ID" value="MDS3860910.1"/>
    <property type="molecule type" value="Genomic_DNA"/>
</dbReference>
<evidence type="ECO:0000256" key="1">
    <source>
        <dbReference type="PROSITE-ProRule" id="PRU00285"/>
    </source>
</evidence>
<dbReference type="AlphaFoldDB" id="A0AAE4JW16"/>
<proteinExistence type="inferred from homology"/>
<dbReference type="InterPro" id="IPR008978">
    <property type="entry name" value="HSP20-like_chaperone"/>
</dbReference>
<comment type="similarity">
    <text evidence="1 2">Belongs to the small heat shock protein (HSP20) family.</text>
</comment>
<dbReference type="PROSITE" id="PS01031">
    <property type="entry name" value="SHSP"/>
    <property type="match status" value="1"/>
</dbReference>
<keyword evidence="5" id="KW-1185">Reference proteome</keyword>
<evidence type="ECO:0000259" key="3">
    <source>
        <dbReference type="PROSITE" id="PS01031"/>
    </source>
</evidence>
<dbReference type="PANTHER" id="PTHR11527">
    <property type="entry name" value="HEAT-SHOCK PROTEIN 20 FAMILY MEMBER"/>
    <property type="match status" value="1"/>
</dbReference>
<organism evidence="4 5">
    <name type="scientific">Pseudocalidococcus azoricus BACA0444</name>
    <dbReference type="NCBI Taxonomy" id="2918990"/>
    <lineage>
        <taxon>Bacteria</taxon>
        <taxon>Bacillati</taxon>
        <taxon>Cyanobacteriota</taxon>
        <taxon>Cyanophyceae</taxon>
        <taxon>Acaryochloridales</taxon>
        <taxon>Thermosynechococcaceae</taxon>
        <taxon>Pseudocalidococcus</taxon>
        <taxon>Pseudocalidococcus azoricus</taxon>
    </lineage>
</organism>
<sequence length="148" mass="16703">MALVRWQPFREIDEMQRELNRIFDSLSSSQTDGVGLAFSPKAELTETPEAYELRLELPGIKSEDLDIQATASAISISGERKSETKVEEGGMTRTEFHYGKFQRVIPLPGRVDHQNVAADYKDGILRLTLPKAEEEKNKVIRVSLPQSQ</sequence>
<protein>
    <submittedName>
        <fullName evidence="4">Hsp20/alpha crystallin family protein</fullName>
    </submittedName>
</protein>
<gene>
    <name evidence="4" type="ORF">RIF25_08795</name>
</gene>